<dbReference type="PANTHER" id="PTHR42827">
    <property type="entry name" value="IRON-SULFUR CLUSTER-BINDING PROTEIN-RELATED"/>
    <property type="match status" value="1"/>
</dbReference>
<evidence type="ECO:0000256" key="1">
    <source>
        <dbReference type="SAM" id="MobiDB-lite"/>
    </source>
</evidence>
<protein>
    <submittedName>
        <fullName evidence="2">Iron-sulfur cluster-binding protein</fullName>
    </submittedName>
</protein>
<organism evidence="2">
    <name type="scientific">hydrothermal vent metagenome</name>
    <dbReference type="NCBI Taxonomy" id="652676"/>
    <lineage>
        <taxon>unclassified sequences</taxon>
        <taxon>metagenomes</taxon>
        <taxon>ecological metagenomes</taxon>
    </lineage>
</organism>
<evidence type="ECO:0000313" key="2">
    <source>
        <dbReference type="EMBL" id="CUS55099.1"/>
    </source>
</evidence>
<feature type="region of interest" description="Disordered" evidence="1">
    <location>
        <begin position="1"/>
        <end position="29"/>
    </location>
</feature>
<reference evidence="2" key="1">
    <citation type="submission" date="2015-10" db="EMBL/GenBank/DDBJ databases">
        <authorList>
            <person name="Gilbert D.G."/>
        </authorList>
    </citation>
    <scope>NUCLEOTIDE SEQUENCE</scope>
</reference>
<sequence>MTQTDTSQLESQRNSNAHPDRMEGGAHETASTAIKAAALSFGADVVGIANVERWEAYAPAGYRPADLLPGARSVVVVGARGPTAGAWRVADPRLMEVLGLDFANDRAIAALTGFIEQEYEHYAIQAPGLSVAGHQPPFSYMLAAVLSGLGTRSFAANIVLNPRFGLLYYSACITTLELPADPLLEQDVCPHPMCVQTYKHIGKTPCMAACPADEGGCLDGTIDEDGQIESVYYDRERCASRAMNFGPFVFQKVMADIVTEDDAETRKAKIHSDFFTRVCSGVSFYKESVAQCFECMRVCPIGRQERKLK</sequence>
<name>A0A160TYY5_9ZZZZ</name>
<dbReference type="EMBL" id="CZRL01000120">
    <property type="protein sequence ID" value="CUS55099.1"/>
    <property type="molecule type" value="Genomic_DNA"/>
</dbReference>
<dbReference type="AlphaFoldDB" id="A0A160TYY5"/>
<proteinExistence type="predicted"/>
<feature type="compositionally biased region" description="Polar residues" evidence="1">
    <location>
        <begin position="1"/>
        <end position="17"/>
    </location>
</feature>
<accession>A0A160TYY5</accession>
<dbReference type="PANTHER" id="PTHR42827:SF1">
    <property type="entry name" value="IRON-SULFUR CLUSTER-BINDING PROTEIN"/>
    <property type="match status" value="1"/>
</dbReference>
<gene>
    <name evidence="2" type="ORF">MGWOODY_XGa2167</name>
</gene>